<organism evidence="15">
    <name type="scientific">Desertifilum tharense IPPAS B-1220</name>
    <dbReference type="NCBI Taxonomy" id="1781255"/>
    <lineage>
        <taxon>Bacteria</taxon>
        <taxon>Bacillati</taxon>
        <taxon>Cyanobacteriota</taxon>
        <taxon>Cyanophyceae</taxon>
        <taxon>Desertifilales</taxon>
        <taxon>Desertifilaceae</taxon>
        <taxon>Desertifilum</taxon>
    </lineage>
</organism>
<reference evidence="15" key="1">
    <citation type="submission" date="2016-09" db="EMBL/GenBank/DDBJ databases">
        <title>Draft genome of thermotolerant cyanobacterium Desertifilum sp. strain IPPAS B-1220.</title>
        <authorList>
            <person name="Sinetova M.A."/>
            <person name="Bolakhan K."/>
            <person name="Zayadan B.K."/>
            <person name="Mironov K.S."/>
            <person name="Ustinova V."/>
            <person name="Kupriyanova E.V."/>
            <person name="Sidorov R.A."/>
            <person name="Skrypnik A.N."/>
            <person name="Gogoleva N.E."/>
            <person name="Gogolev Y.V."/>
            <person name="Los D.A."/>
        </authorList>
    </citation>
    <scope>NUCLEOTIDE SEQUENCE [LARGE SCALE GENOMIC DNA]</scope>
    <source>
        <strain evidence="15">IPPAS B-1220</strain>
    </source>
</reference>
<keyword evidence="10 13" id="KW-0175">Coiled coil</keyword>
<keyword evidence="15" id="KW-0540">Nuclease</keyword>
<comment type="caution">
    <text evidence="15">The sequence shown here is derived from an EMBL/GenBank/DDBJ whole genome shotgun (WGS) entry which is preliminary data.</text>
</comment>
<dbReference type="NCBIfam" id="TIGR00618">
    <property type="entry name" value="sbcc"/>
    <property type="match status" value="1"/>
</dbReference>
<dbReference type="SUPFAM" id="SSF52540">
    <property type="entry name" value="P-loop containing nucleoside triphosphate hydrolases"/>
    <property type="match status" value="2"/>
</dbReference>
<keyword evidence="6" id="KW-0227">DNA damage</keyword>
<evidence type="ECO:0000256" key="5">
    <source>
        <dbReference type="ARBA" id="ARBA00022741"/>
    </source>
</evidence>
<evidence type="ECO:0000313" key="15">
    <source>
        <dbReference type="EMBL" id="OEJ76872.1"/>
    </source>
</evidence>
<dbReference type="InterPro" id="IPR013134">
    <property type="entry name" value="Zn_hook_RAD50"/>
</dbReference>
<keyword evidence="15" id="KW-0269">Exonuclease</keyword>
<keyword evidence="11" id="KW-0234">DNA repair</keyword>
<dbReference type="PANTHER" id="PTHR32114:SF2">
    <property type="entry name" value="ABC TRANSPORTER ABCH.3"/>
    <property type="match status" value="1"/>
</dbReference>
<evidence type="ECO:0000256" key="10">
    <source>
        <dbReference type="ARBA" id="ARBA00023054"/>
    </source>
</evidence>
<dbReference type="Gene3D" id="3.40.50.300">
    <property type="entry name" value="P-loop containing nucleotide triphosphate hydrolases"/>
    <property type="match status" value="2"/>
</dbReference>
<dbReference type="GO" id="GO:0005524">
    <property type="term" value="F:ATP binding"/>
    <property type="evidence" value="ECO:0007669"/>
    <property type="project" value="UniProtKB-KW"/>
</dbReference>
<feature type="coiled-coil region" evidence="13">
    <location>
        <begin position="329"/>
        <end position="487"/>
    </location>
</feature>
<evidence type="ECO:0000259" key="14">
    <source>
        <dbReference type="PROSITE" id="PS51131"/>
    </source>
</evidence>
<dbReference type="InterPro" id="IPR027417">
    <property type="entry name" value="P-loop_NTPase"/>
</dbReference>
<proteinExistence type="inferred from homology"/>
<dbReference type="SUPFAM" id="SSF75712">
    <property type="entry name" value="Rad50 coiled-coil Zn hook"/>
    <property type="match status" value="1"/>
</dbReference>
<evidence type="ECO:0000256" key="9">
    <source>
        <dbReference type="ARBA" id="ARBA00022840"/>
    </source>
</evidence>
<evidence type="ECO:0000256" key="1">
    <source>
        <dbReference type="ARBA" id="ARBA00006930"/>
    </source>
</evidence>
<dbReference type="InterPro" id="IPR038729">
    <property type="entry name" value="Rad50/SbcC_AAA"/>
</dbReference>
<dbReference type="STRING" id="1781255.BH720_02535"/>
<evidence type="ECO:0000256" key="8">
    <source>
        <dbReference type="ARBA" id="ARBA00022833"/>
    </source>
</evidence>
<dbReference type="Gene3D" id="1.10.287.510">
    <property type="entry name" value="Helix hairpin bin"/>
    <property type="match status" value="1"/>
</dbReference>
<keyword evidence="9" id="KW-0067">ATP-binding</keyword>
<dbReference type="GO" id="GO:0016887">
    <property type="term" value="F:ATP hydrolysis activity"/>
    <property type="evidence" value="ECO:0007669"/>
    <property type="project" value="InterPro"/>
</dbReference>
<gene>
    <name evidence="15" type="ORF">BH720_02535</name>
</gene>
<feature type="binding site" evidence="12">
    <location>
        <position position="506"/>
    </location>
    <ligand>
        <name>Zn(2+)</name>
        <dbReference type="ChEBI" id="CHEBI:29105"/>
    </ligand>
</feature>
<evidence type="ECO:0000256" key="2">
    <source>
        <dbReference type="ARBA" id="ARBA00011322"/>
    </source>
</evidence>
<evidence type="ECO:0000256" key="11">
    <source>
        <dbReference type="ARBA" id="ARBA00023204"/>
    </source>
</evidence>
<accession>A0A1E5QQD5</accession>
<dbReference type="AlphaFoldDB" id="A0A1E5QQD5"/>
<feature type="binding site" evidence="12">
    <location>
        <position position="509"/>
    </location>
    <ligand>
        <name>Zn(2+)</name>
        <dbReference type="ChEBI" id="CHEBI:29105"/>
    </ligand>
</feature>
<keyword evidence="4 12" id="KW-0479">Metal-binding</keyword>
<dbReference type="PROSITE" id="PS51131">
    <property type="entry name" value="ZN_HOOK"/>
    <property type="match status" value="1"/>
</dbReference>
<evidence type="ECO:0000256" key="6">
    <source>
        <dbReference type="ARBA" id="ARBA00022763"/>
    </source>
</evidence>
<feature type="domain" description="Zinc-hook" evidence="14">
    <location>
        <begin position="460"/>
        <end position="565"/>
    </location>
</feature>
<dbReference type="GO" id="GO:0006302">
    <property type="term" value="P:double-strand break repair"/>
    <property type="evidence" value="ECO:0007669"/>
    <property type="project" value="InterPro"/>
</dbReference>
<evidence type="ECO:0000256" key="7">
    <source>
        <dbReference type="ARBA" id="ARBA00022801"/>
    </source>
</evidence>
<dbReference type="InterPro" id="IPR004592">
    <property type="entry name" value="SbcC_gammaproteobac_type"/>
</dbReference>
<dbReference type="EMBL" id="MJGC01000025">
    <property type="protein sequence ID" value="OEJ76872.1"/>
    <property type="molecule type" value="Genomic_DNA"/>
</dbReference>
<dbReference type="GO" id="GO:0004527">
    <property type="term" value="F:exonuclease activity"/>
    <property type="evidence" value="ECO:0007669"/>
    <property type="project" value="UniProtKB-KW"/>
</dbReference>
<comment type="subunit">
    <text evidence="2">Heterodimer of SbcC and SbcD.</text>
</comment>
<keyword evidence="8 12" id="KW-0862">Zinc</keyword>
<keyword evidence="7" id="KW-0378">Hydrolase</keyword>
<name>A0A1E5QQD5_9CYAN</name>
<dbReference type="OrthoDB" id="9795626at2"/>
<feature type="coiled-coil region" evidence="13">
    <location>
        <begin position="669"/>
        <end position="843"/>
    </location>
</feature>
<dbReference type="PANTHER" id="PTHR32114">
    <property type="entry name" value="ABC TRANSPORTER ABCH.3"/>
    <property type="match status" value="1"/>
</dbReference>
<evidence type="ECO:0000256" key="12">
    <source>
        <dbReference type="PROSITE-ProRule" id="PRU00471"/>
    </source>
</evidence>
<evidence type="ECO:0000256" key="4">
    <source>
        <dbReference type="ARBA" id="ARBA00022723"/>
    </source>
</evidence>
<dbReference type="GO" id="GO:0046872">
    <property type="term" value="F:metal ion binding"/>
    <property type="evidence" value="ECO:0007669"/>
    <property type="project" value="UniProtKB-UniRule"/>
</dbReference>
<evidence type="ECO:0000256" key="13">
    <source>
        <dbReference type="SAM" id="Coils"/>
    </source>
</evidence>
<dbReference type="Pfam" id="PF13476">
    <property type="entry name" value="AAA_23"/>
    <property type="match status" value="1"/>
</dbReference>
<comment type="similarity">
    <text evidence="1">Belongs to the SMC family. SbcC subfamily.</text>
</comment>
<evidence type="ECO:0000256" key="3">
    <source>
        <dbReference type="ARBA" id="ARBA00013368"/>
    </source>
</evidence>
<protein>
    <recommendedName>
        <fullName evidence="3">Nuclease SbcCD subunit C</fullName>
    </recommendedName>
</protein>
<keyword evidence="5" id="KW-0547">Nucleotide-binding</keyword>
<sequence length="1010" mass="116629">MIPLQLTLKNFLSYREATLDFQGLHTACICGANGAGKSSLLEAIAWCLWGQSRAVTEDSLIHAGMRDMRVNFTFQKDDRTYRAIRSRHAGQSSTLEFQIQAESGFRPLTERGMRATQQLINQHLKLDYETFVNSAYLRQGRADEFMLKRPTERKEVLASLLHLDQYEALAEQAKERSREFKGQVDLLTYNWKTLQSQVESQATHATEIANLESAIADLNASQDIARQQLQSWQALRLEQQAQQQQLEWHRTQQHNLTQDYQRGLAEYQSALGRQQEVENLLTQESAIAQAYSQFQYLQSTEESLSQKFAAHTQVQSQLRLLRDTQSEQIQELTNHLNLSLAQLESLNEQAVENQQILSRQPEIEAGCEQLRSARDRLVQLDRLQLQASTLLQRRNQLQSQIDRSQARLAARLEELLATHQQLQASTEQGLSLQQAAAEVTDQIRQLENKRVYQQRVLEKGQERRHFMERLQADQRNYELQLGEILQKLQMLQTQVPELEVQEFPPCPLCDRPLDEHHWNLVLLKHQTKQQEIQDQLWVLREQLVTSEREIQILRSKYRELERELSQLTPALEKRGQLQAHLSVTGEMSQRLQQLSVEAAQIERSLNSGEYALDLQAELQAIDAELQALGYDEKDHALVRGQVDRWRWAEIKQAEIKSIQKRQAQILAQRPEIEAQIHQLQRRLEQLQTSSQLHRQIEALEQQLAELNYSLDEHNQVRSALRQAQSAQLRYQQLQQAKQQYPQLQQTAQELAVRLEVRQQELNNYTQKTQELQQKLLQNPDAVSQIQTLEQQIHHRREQLDEQLAKLGRLQQQQQYLETRQTQLEQLKVQLATSKRQYRVYQELAQAFGKNGLQSLMIENVLPQLEAETNAVLSRLSANQLHVQFVTQKAGRSSKGKIIETLDILIADARGTRPYETYSGGEAFRINFSIRLALAKLLAQRAGTSLQMLIVDEGFGTQDQEGCDRLVAAINAIAPDFACILTITHMPYFKEAFQARIEVTKNSEGSQIVIL</sequence>